<evidence type="ECO:0000313" key="2">
    <source>
        <dbReference type="EMBL" id="ELZ10804.1"/>
    </source>
</evidence>
<comment type="caution">
    <text evidence="2">The sequence shown here is derived from an EMBL/GenBank/DDBJ whole genome shotgun (WGS) entry which is preliminary data.</text>
</comment>
<dbReference type="SUPFAM" id="SSF89447">
    <property type="entry name" value="AbrB/MazE/MraZ-like"/>
    <property type="match status" value="1"/>
</dbReference>
<evidence type="ECO:0000259" key="1">
    <source>
        <dbReference type="PROSITE" id="PS51740"/>
    </source>
</evidence>
<dbReference type="PROSITE" id="PS51740">
    <property type="entry name" value="SPOVT_ABRB"/>
    <property type="match status" value="1"/>
</dbReference>
<evidence type="ECO:0000313" key="3">
    <source>
        <dbReference type="Proteomes" id="UP000011560"/>
    </source>
</evidence>
<dbReference type="NCBIfam" id="TIGR01439">
    <property type="entry name" value="lp_hng_hel_AbrB"/>
    <property type="match status" value="1"/>
</dbReference>
<organism evidence="2 3">
    <name type="scientific">Halovivax asiaticus JCM 14624</name>
    <dbReference type="NCBI Taxonomy" id="1227490"/>
    <lineage>
        <taxon>Archaea</taxon>
        <taxon>Methanobacteriati</taxon>
        <taxon>Methanobacteriota</taxon>
        <taxon>Stenosarchaea group</taxon>
        <taxon>Halobacteria</taxon>
        <taxon>Halobacteriales</taxon>
        <taxon>Natrialbaceae</taxon>
        <taxon>Halovivax</taxon>
    </lineage>
</organism>
<protein>
    <submittedName>
        <fullName evidence="2">AbrB family transcriptional regulator</fullName>
    </submittedName>
</protein>
<accession>M0BME4</accession>
<sequence length="87" mass="9890">MIAKEARVTSKGQVTIPKEIRERLELDAGTEIEFVLDDEGQITVHRKRSTMAELHALRDRLADHDIDLDEMRAASKRAWADQAGFES</sequence>
<dbReference type="Pfam" id="PF04014">
    <property type="entry name" value="MazE_antitoxin"/>
    <property type="match status" value="1"/>
</dbReference>
<reference evidence="2 3" key="1">
    <citation type="journal article" date="2014" name="PLoS Genet.">
        <title>Phylogenetically driven sequencing of extremely halophilic archaea reveals strategies for static and dynamic osmo-response.</title>
        <authorList>
            <person name="Becker E.A."/>
            <person name="Seitzer P.M."/>
            <person name="Tritt A."/>
            <person name="Larsen D."/>
            <person name="Krusor M."/>
            <person name="Yao A.I."/>
            <person name="Wu D."/>
            <person name="Madern D."/>
            <person name="Eisen J.A."/>
            <person name="Darling A.E."/>
            <person name="Facciotti M.T."/>
        </authorList>
    </citation>
    <scope>NUCLEOTIDE SEQUENCE [LARGE SCALE GENOMIC DNA]</scope>
    <source>
        <strain evidence="2 3">JCM 14624</strain>
    </source>
</reference>
<dbReference type="RefSeq" id="WP_007700781.1">
    <property type="nucleotide sequence ID" value="NZ_AOIQ01000014.1"/>
</dbReference>
<dbReference type="STRING" id="1227490.C479_08333"/>
<dbReference type="EMBL" id="AOIQ01000014">
    <property type="protein sequence ID" value="ELZ10804.1"/>
    <property type="molecule type" value="Genomic_DNA"/>
</dbReference>
<keyword evidence="3" id="KW-1185">Reference proteome</keyword>
<dbReference type="InterPro" id="IPR007159">
    <property type="entry name" value="SpoVT-AbrB_dom"/>
</dbReference>
<dbReference type="OrthoDB" id="30861at2157"/>
<feature type="domain" description="SpoVT-AbrB" evidence="1">
    <location>
        <begin position="3"/>
        <end position="49"/>
    </location>
</feature>
<name>M0BME4_9EURY</name>
<dbReference type="AlphaFoldDB" id="M0BME4"/>
<proteinExistence type="predicted"/>
<dbReference type="Proteomes" id="UP000011560">
    <property type="component" value="Unassembled WGS sequence"/>
</dbReference>
<dbReference type="GO" id="GO:0003677">
    <property type="term" value="F:DNA binding"/>
    <property type="evidence" value="ECO:0007669"/>
    <property type="project" value="InterPro"/>
</dbReference>
<dbReference type="Gene3D" id="2.10.260.10">
    <property type="match status" value="1"/>
</dbReference>
<gene>
    <name evidence="2" type="ORF">C479_08333</name>
</gene>
<dbReference type="SMART" id="SM00966">
    <property type="entry name" value="SpoVT_AbrB"/>
    <property type="match status" value="1"/>
</dbReference>
<dbReference type="InterPro" id="IPR037914">
    <property type="entry name" value="SpoVT-AbrB_sf"/>
</dbReference>